<dbReference type="STRING" id="4795.A0A225WW69"/>
<dbReference type="SUPFAM" id="SSF53335">
    <property type="entry name" value="S-adenosyl-L-methionine-dependent methyltransferases"/>
    <property type="match status" value="1"/>
</dbReference>
<comment type="caution">
    <text evidence="2">The sequence shown here is derived from an EMBL/GenBank/DDBJ whole genome shotgun (WGS) entry which is preliminary data.</text>
</comment>
<reference evidence="3" key="1">
    <citation type="submission" date="2017-03" db="EMBL/GenBank/DDBJ databases">
        <title>Phytopthora megakarya and P. palmivora, two closely related causual agents of cacao black pod achieved similar genome size and gene model numbers by different mechanisms.</title>
        <authorList>
            <person name="Ali S."/>
            <person name="Shao J."/>
            <person name="Larry D.J."/>
            <person name="Kronmiller B."/>
            <person name="Shen D."/>
            <person name="Strem M.D."/>
            <person name="Melnick R.L."/>
            <person name="Guiltinan M.J."/>
            <person name="Tyler B.M."/>
            <person name="Meinhardt L.W."/>
            <person name="Bailey B.A."/>
        </authorList>
    </citation>
    <scope>NUCLEOTIDE SEQUENCE [LARGE SCALE GENOMIC DNA]</scope>
    <source>
        <strain evidence="3">zdho120</strain>
    </source>
</reference>
<evidence type="ECO:0000313" key="3">
    <source>
        <dbReference type="Proteomes" id="UP000198211"/>
    </source>
</evidence>
<gene>
    <name evidence="2" type="ORF">PHMEG_0003448</name>
</gene>
<dbReference type="OrthoDB" id="206598at2759"/>
<proteinExistence type="predicted"/>
<feature type="domain" description="Methyltransferase" evidence="1">
    <location>
        <begin position="181"/>
        <end position="295"/>
    </location>
</feature>
<dbReference type="EMBL" id="NBNE01000176">
    <property type="protein sequence ID" value="OWZ21925.1"/>
    <property type="molecule type" value="Genomic_DNA"/>
</dbReference>
<dbReference type="PANTHER" id="PTHR13369:SF0">
    <property type="entry name" value="GLUTATHIONE S-TRANSFERASE C-TERMINAL DOMAIN-CONTAINING PROTEIN"/>
    <property type="match status" value="1"/>
</dbReference>
<dbReference type="Gene3D" id="3.40.50.150">
    <property type="entry name" value="Vaccinia Virus protein VP39"/>
    <property type="match status" value="1"/>
</dbReference>
<accession>A0A225WW69</accession>
<dbReference type="InterPro" id="IPR025714">
    <property type="entry name" value="Methyltranfer_dom"/>
</dbReference>
<evidence type="ECO:0000313" key="2">
    <source>
        <dbReference type="EMBL" id="OWZ21925.1"/>
    </source>
</evidence>
<name>A0A225WW69_9STRA</name>
<protein>
    <submittedName>
        <fullName evidence="2">Glutathione S-transferase</fullName>
    </submittedName>
</protein>
<keyword evidence="2" id="KW-0808">Transferase</keyword>
<dbReference type="GO" id="GO:0016740">
    <property type="term" value="F:transferase activity"/>
    <property type="evidence" value="ECO:0007669"/>
    <property type="project" value="UniProtKB-KW"/>
</dbReference>
<dbReference type="PANTHER" id="PTHR13369">
    <property type="match status" value="1"/>
</dbReference>
<dbReference type="Pfam" id="PF13679">
    <property type="entry name" value="Methyltransf_32"/>
    <property type="match status" value="1"/>
</dbReference>
<organism evidence="2 3">
    <name type="scientific">Phytophthora megakarya</name>
    <dbReference type="NCBI Taxonomy" id="4795"/>
    <lineage>
        <taxon>Eukaryota</taxon>
        <taxon>Sar</taxon>
        <taxon>Stramenopiles</taxon>
        <taxon>Oomycota</taxon>
        <taxon>Peronosporomycetes</taxon>
        <taxon>Peronosporales</taxon>
        <taxon>Peronosporaceae</taxon>
        <taxon>Phytophthora</taxon>
    </lineage>
</organism>
<evidence type="ECO:0000259" key="1">
    <source>
        <dbReference type="Pfam" id="PF13679"/>
    </source>
</evidence>
<dbReference type="GO" id="GO:0005737">
    <property type="term" value="C:cytoplasm"/>
    <property type="evidence" value="ECO:0007669"/>
    <property type="project" value="TreeGrafter"/>
</dbReference>
<keyword evidence="3" id="KW-1185">Reference proteome</keyword>
<dbReference type="Proteomes" id="UP000198211">
    <property type="component" value="Unassembled WGS sequence"/>
</dbReference>
<sequence>MNSVLPALTWGNWDDAEWGAPNGGADASIAATGAEPVDALIPSQKQRSARKLRKKTWGNWDDAEWGAPNGGTDGSIAATGAEPVDALIPSQKQRSARKLRKKGLQAPKNSQLWFEELLERVESTEFGRAKANYRCNPLKCLHASEEPTTETEMLQGIPWDDLPDGIHPRDGKLPAERARNKRQQVDNLAIFLQRILRPGDVVVEFCAGSGYVALPLACLFPQCTFVLLDKKEPSLAIAQLTNVEIFCGFIDDYHKPFDVGIALHACGEATDMVMQKCLSERAAYVLAPCCVGKIKASDLAYPRSATLADELSRTEYEVLAKAADFGHSSSAAVAHTDINRRRRRCKTLLESDRNMRAEEDQYDTFMFVMHPPTATPKNDVLVGIPRNLSPQVEQGTDRLFQLKCEATLSTDALVRKAMLSA</sequence>
<dbReference type="AlphaFoldDB" id="A0A225WW69"/>
<dbReference type="InterPro" id="IPR029063">
    <property type="entry name" value="SAM-dependent_MTases_sf"/>
</dbReference>